<accession>A0ABW0X3H9</accession>
<sequence>MTGKKLRLGAAALGLLSLLALPIAVAAPAAAAPSAPGYRVECYKSYFYWCDQVSSDGVVADLMIHNGPDTGGHDVASIDFMTTHYGQNVWILTSNGSGGWSWEGVAATEYMGYGFFTMPRQVRSDAGVLIKLAAYNYETGAYMYTNAH</sequence>
<evidence type="ECO:0000313" key="3">
    <source>
        <dbReference type="Proteomes" id="UP001595975"/>
    </source>
</evidence>
<feature type="chain" id="PRO_5047540262" evidence="1">
    <location>
        <begin position="27"/>
        <end position="148"/>
    </location>
</feature>
<dbReference type="Proteomes" id="UP001595975">
    <property type="component" value="Unassembled WGS sequence"/>
</dbReference>
<name>A0ABW0X3H9_9ACTN</name>
<dbReference type="EMBL" id="JBHSOF010000016">
    <property type="protein sequence ID" value="MFC5664325.1"/>
    <property type="molecule type" value="Genomic_DNA"/>
</dbReference>
<dbReference type="RefSeq" id="WP_380226022.1">
    <property type="nucleotide sequence ID" value="NZ_JBHSOF010000016.1"/>
</dbReference>
<reference evidence="3" key="1">
    <citation type="journal article" date="2019" name="Int. J. Syst. Evol. Microbiol.">
        <title>The Global Catalogue of Microorganisms (GCM) 10K type strain sequencing project: providing services to taxonomists for standard genome sequencing and annotation.</title>
        <authorList>
            <consortium name="The Broad Institute Genomics Platform"/>
            <consortium name="The Broad Institute Genome Sequencing Center for Infectious Disease"/>
            <person name="Wu L."/>
            <person name="Ma J."/>
        </authorList>
    </citation>
    <scope>NUCLEOTIDE SEQUENCE [LARGE SCALE GENOMIC DNA]</scope>
    <source>
        <strain evidence="3">CGMCC 4.1437</strain>
    </source>
</reference>
<protein>
    <submittedName>
        <fullName evidence="2">Uncharacterized protein</fullName>
    </submittedName>
</protein>
<organism evidence="2 3">
    <name type="scientific">Kitasatospora misakiensis</name>
    <dbReference type="NCBI Taxonomy" id="67330"/>
    <lineage>
        <taxon>Bacteria</taxon>
        <taxon>Bacillati</taxon>
        <taxon>Actinomycetota</taxon>
        <taxon>Actinomycetes</taxon>
        <taxon>Kitasatosporales</taxon>
        <taxon>Streptomycetaceae</taxon>
        <taxon>Kitasatospora</taxon>
    </lineage>
</organism>
<proteinExistence type="predicted"/>
<evidence type="ECO:0000313" key="2">
    <source>
        <dbReference type="EMBL" id="MFC5664325.1"/>
    </source>
</evidence>
<feature type="signal peptide" evidence="1">
    <location>
        <begin position="1"/>
        <end position="26"/>
    </location>
</feature>
<keyword evidence="1" id="KW-0732">Signal</keyword>
<comment type="caution">
    <text evidence="2">The sequence shown here is derived from an EMBL/GenBank/DDBJ whole genome shotgun (WGS) entry which is preliminary data.</text>
</comment>
<evidence type="ECO:0000256" key="1">
    <source>
        <dbReference type="SAM" id="SignalP"/>
    </source>
</evidence>
<keyword evidence="3" id="KW-1185">Reference proteome</keyword>
<gene>
    <name evidence="2" type="ORF">ACFP3U_15195</name>
</gene>